<evidence type="ECO:0000256" key="7">
    <source>
        <dbReference type="ARBA" id="ARBA00022989"/>
    </source>
</evidence>
<comment type="subcellular location">
    <subcellularLocation>
        <location evidence="1 9">Cell membrane</location>
        <topology evidence="1 9">Multi-pass membrane protein</topology>
    </subcellularLocation>
</comment>
<evidence type="ECO:0000313" key="11">
    <source>
        <dbReference type="EMBL" id="SDS37338.1"/>
    </source>
</evidence>
<organism evidence="11 12">
    <name type="scientific">Nocardioides scoriae</name>
    <dbReference type="NCBI Taxonomy" id="642780"/>
    <lineage>
        <taxon>Bacteria</taxon>
        <taxon>Bacillati</taxon>
        <taxon>Actinomycetota</taxon>
        <taxon>Actinomycetes</taxon>
        <taxon>Propionibacteriales</taxon>
        <taxon>Nocardioidaceae</taxon>
        <taxon>Nocardioides</taxon>
    </lineage>
</organism>
<gene>
    <name evidence="11" type="ORF">SAMN04488570_1736</name>
</gene>
<dbReference type="RefSeq" id="WP_091728485.1">
    <property type="nucleotide sequence ID" value="NZ_LT629757.1"/>
</dbReference>
<dbReference type="GO" id="GO:0006865">
    <property type="term" value="P:amino acid transport"/>
    <property type="evidence" value="ECO:0007669"/>
    <property type="project" value="UniProtKB-KW"/>
</dbReference>
<feature type="domain" description="ABC transmembrane type-1" evidence="10">
    <location>
        <begin position="15"/>
        <end position="204"/>
    </location>
</feature>
<dbReference type="InterPro" id="IPR010065">
    <property type="entry name" value="AA_ABC_transptr_permease_3TM"/>
</dbReference>
<dbReference type="PANTHER" id="PTHR30614:SF37">
    <property type="entry name" value="AMINO-ACID ABC TRANSPORTER PERMEASE PROTEIN YHDX-RELATED"/>
    <property type="match status" value="1"/>
</dbReference>
<feature type="transmembrane region" description="Helical" evidence="9">
    <location>
        <begin position="145"/>
        <end position="165"/>
    </location>
</feature>
<dbReference type="InterPro" id="IPR035906">
    <property type="entry name" value="MetI-like_sf"/>
</dbReference>
<proteinExistence type="inferred from homology"/>
<protein>
    <submittedName>
        <fullName evidence="11">Amino acid ABC transporter membrane protein 1, PAAT family</fullName>
    </submittedName>
</protein>
<keyword evidence="3 9" id="KW-0813">Transport</keyword>
<dbReference type="AlphaFoldDB" id="A0A1H1RNR8"/>
<dbReference type="Pfam" id="PF00528">
    <property type="entry name" value="BPD_transp_1"/>
    <property type="match status" value="1"/>
</dbReference>
<evidence type="ECO:0000256" key="9">
    <source>
        <dbReference type="RuleBase" id="RU363032"/>
    </source>
</evidence>
<dbReference type="OrthoDB" id="3181282at2"/>
<name>A0A1H1RNR8_9ACTN</name>
<comment type="similarity">
    <text evidence="2">Belongs to the binding-protein-dependent transport system permease family. HisMQ subfamily.</text>
</comment>
<dbReference type="PANTHER" id="PTHR30614">
    <property type="entry name" value="MEMBRANE COMPONENT OF AMINO ACID ABC TRANSPORTER"/>
    <property type="match status" value="1"/>
</dbReference>
<dbReference type="InterPro" id="IPR043429">
    <property type="entry name" value="ArtM/GltK/GlnP/TcyL/YhdX-like"/>
</dbReference>
<dbReference type="InterPro" id="IPR000515">
    <property type="entry name" value="MetI-like"/>
</dbReference>
<keyword evidence="12" id="KW-1185">Reference proteome</keyword>
<evidence type="ECO:0000313" key="12">
    <source>
        <dbReference type="Proteomes" id="UP000198859"/>
    </source>
</evidence>
<dbReference type="STRING" id="642780.SAMN04488570_1736"/>
<dbReference type="CDD" id="cd06261">
    <property type="entry name" value="TM_PBP2"/>
    <property type="match status" value="1"/>
</dbReference>
<keyword evidence="6" id="KW-0029">Amino-acid transport</keyword>
<evidence type="ECO:0000259" key="10">
    <source>
        <dbReference type="PROSITE" id="PS50928"/>
    </source>
</evidence>
<dbReference type="GO" id="GO:0022857">
    <property type="term" value="F:transmembrane transporter activity"/>
    <property type="evidence" value="ECO:0007669"/>
    <property type="project" value="InterPro"/>
</dbReference>
<feature type="transmembrane region" description="Helical" evidence="9">
    <location>
        <begin position="51"/>
        <end position="74"/>
    </location>
</feature>
<dbReference type="Gene3D" id="1.10.3720.10">
    <property type="entry name" value="MetI-like"/>
    <property type="match status" value="1"/>
</dbReference>
<keyword evidence="4" id="KW-1003">Cell membrane</keyword>
<keyword evidence="8 9" id="KW-0472">Membrane</keyword>
<sequence length="216" mass="23469">MDDVFSNFDLVLRAFWLTLQLFLLSGLISLVLGTLLGALRVGPVAILRGAVSTYVTVVRNTPLLIVFIFVFIALPRIDVNFPFLVKGVIALSFYTSTFVCEAIRSGVNAVPLGQAEAARAIGLTFAGTMREVILPQAFRATVPPLASVMIALLKNTSVAAAFGLLEATARMRYFTNNNADAREAIFLLFAIGYVVLVEVVSFGASRLERRWKVAHA</sequence>
<dbReference type="PROSITE" id="PS50928">
    <property type="entry name" value="ABC_TM1"/>
    <property type="match status" value="1"/>
</dbReference>
<evidence type="ECO:0000256" key="3">
    <source>
        <dbReference type="ARBA" id="ARBA00022448"/>
    </source>
</evidence>
<reference evidence="12" key="1">
    <citation type="submission" date="2016-10" db="EMBL/GenBank/DDBJ databases">
        <authorList>
            <person name="Varghese N."/>
            <person name="Submissions S."/>
        </authorList>
    </citation>
    <scope>NUCLEOTIDE SEQUENCE [LARGE SCALE GENOMIC DNA]</scope>
    <source>
        <strain evidence="12">DSM 22127</strain>
    </source>
</reference>
<evidence type="ECO:0000256" key="4">
    <source>
        <dbReference type="ARBA" id="ARBA00022475"/>
    </source>
</evidence>
<evidence type="ECO:0000256" key="6">
    <source>
        <dbReference type="ARBA" id="ARBA00022970"/>
    </source>
</evidence>
<dbReference type="GO" id="GO:0043190">
    <property type="term" value="C:ATP-binding cassette (ABC) transporter complex"/>
    <property type="evidence" value="ECO:0007669"/>
    <property type="project" value="InterPro"/>
</dbReference>
<keyword evidence="7 9" id="KW-1133">Transmembrane helix</keyword>
<feature type="transmembrane region" description="Helical" evidence="9">
    <location>
        <begin position="185"/>
        <end position="204"/>
    </location>
</feature>
<evidence type="ECO:0000256" key="5">
    <source>
        <dbReference type="ARBA" id="ARBA00022692"/>
    </source>
</evidence>
<evidence type="ECO:0000256" key="1">
    <source>
        <dbReference type="ARBA" id="ARBA00004651"/>
    </source>
</evidence>
<evidence type="ECO:0000256" key="8">
    <source>
        <dbReference type="ARBA" id="ARBA00023136"/>
    </source>
</evidence>
<evidence type="ECO:0000256" key="2">
    <source>
        <dbReference type="ARBA" id="ARBA00010072"/>
    </source>
</evidence>
<dbReference type="SUPFAM" id="SSF161098">
    <property type="entry name" value="MetI-like"/>
    <property type="match status" value="1"/>
</dbReference>
<keyword evidence="5 9" id="KW-0812">Transmembrane</keyword>
<dbReference type="NCBIfam" id="TIGR01726">
    <property type="entry name" value="HEQRo_perm_3TM"/>
    <property type="match status" value="1"/>
</dbReference>
<dbReference type="EMBL" id="LT629757">
    <property type="protein sequence ID" value="SDS37338.1"/>
    <property type="molecule type" value="Genomic_DNA"/>
</dbReference>
<dbReference type="Proteomes" id="UP000198859">
    <property type="component" value="Chromosome I"/>
</dbReference>
<feature type="transmembrane region" description="Helical" evidence="9">
    <location>
        <begin position="15"/>
        <end position="39"/>
    </location>
</feature>
<accession>A0A1H1RNR8</accession>